<name>A0A1I6SVK2_9EURY</name>
<dbReference type="AlphaFoldDB" id="A0A1I6SVK2"/>
<organism evidence="2 3">
    <name type="scientific">Halostagnicola kamekurae</name>
    <dbReference type="NCBI Taxonomy" id="619731"/>
    <lineage>
        <taxon>Archaea</taxon>
        <taxon>Methanobacteriati</taxon>
        <taxon>Methanobacteriota</taxon>
        <taxon>Stenosarchaea group</taxon>
        <taxon>Halobacteria</taxon>
        <taxon>Halobacteriales</taxon>
        <taxon>Natrialbaceae</taxon>
        <taxon>Halostagnicola</taxon>
    </lineage>
</organism>
<sequence length="38" mass="4140">MLPVCMKPGEAGRTMKDVSHTPPNGNSVTNVWDRGKVE</sequence>
<evidence type="ECO:0000256" key="1">
    <source>
        <dbReference type="SAM" id="MobiDB-lite"/>
    </source>
</evidence>
<dbReference type="Proteomes" id="UP000199199">
    <property type="component" value="Unassembled WGS sequence"/>
</dbReference>
<proteinExistence type="predicted"/>
<evidence type="ECO:0000313" key="3">
    <source>
        <dbReference type="Proteomes" id="UP000199199"/>
    </source>
</evidence>
<gene>
    <name evidence="2" type="ORF">SAMN04488556_2941</name>
</gene>
<dbReference type="InterPro" id="IPR058742">
    <property type="entry name" value="DUF7989"/>
</dbReference>
<reference evidence="3" key="1">
    <citation type="submission" date="2016-10" db="EMBL/GenBank/DDBJ databases">
        <authorList>
            <person name="Varghese N."/>
            <person name="Submissions S."/>
        </authorList>
    </citation>
    <scope>NUCLEOTIDE SEQUENCE [LARGE SCALE GENOMIC DNA]</scope>
    <source>
        <strain evidence="3">DSM 22427</strain>
    </source>
</reference>
<dbReference type="EMBL" id="FOZS01000002">
    <property type="protein sequence ID" value="SFS80932.1"/>
    <property type="molecule type" value="Genomic_DNA"/>
</dbReference>
<keyword evidence="3" id="KW-1185">Reference proteome</keyword>
<accession>A0A1I6SVK2</accession>
<protein>
    <submittedName>
        <fullName evidence="2">Uncharacterized protein</fullName>
    </submittedName>
</protein>
<dbReference type="Pfam" id="PF25951">
    <property type="entry name" value="DUF7989"/>
    <property type="match status" value="1"/>
</dbReference>
<feature type="region of interest" description="Disordered" evidence="1">
    <location>
        <begin position="1"/>
        <end position="38"/>
    </location>
</feature>
<evidence type="ECO:0000313" key="2">
    <source>
        <dbReference type="EMBL" id="SFS80932.1"/>
    </source>
</evidence>
<feature type="compositionally biased region" description="Polar residues" evidence="1">
    <location>
        <begin position="21"/>
        <end position="30"/>
    </location>
</feature>